<dbReference type="STRING" id="395961.Cyan7425_0269"/>
<dbReference type="PANTHER" id="PTHR35769">
    <property type="entry name" value="CALCINEURIN-LIKE METALLO-PHOSPHOESTERASE SUPERFAMILY PROTEIN"/>
    <property type="match status" value="1"/>
</dbReference>
<dbReference type="KEGG" id="cyn:Cyan7425_0269"/>
<feature type="domain" description="Calcineurin-like phosphoesterase" evidence="1">
    <location>
        <begin position="10"/>
        <end position="224"/>
    </location>
</feature>
<dbReference type="AlphaFoldDB" id="B8HS04"/>
<dbReference type="OrthoDB" id="504928at2"/>
<accession>B8HS04</accession>
<dbReference type="GO" id="GO:0016787">
    <property type="term" value="F:hydrolase activity"/>
    <property type="evidence" value="ECO:0007669"/>
    <property type="project" value="InterPro"/>
</dbReference>
<dbReference type="HOGENOM" id="CLU_053780_0_0_3"/>
<dbReference type="Pfam" id="PF00149">
    <property type="entry name" value="Metallophos"/>
    <property type="match status" value="1"/>
</dbReference>
<dbReference type="Gene3D" id="3.60.21.10">
    <property type="match status" value="1"/>
</dbReference>
<dbReference type="EMBL" id="CP001344">
    <property type="protein sequence ID" value="ACL42663.1"/>
    <property type="molecule type" value="Genomic_DNA"/>
</dbReference>
<gene>
    <name evidence="2" type="ordered locus">Cyan7425_0269</name>
</gene>
<dbReference type="NCBIfam" id="TIGR04168">
    <property type="entry name" value="TIGR04168 family protein"/>
    <property type="match status" value="1"/>
</dbReference>
<organism evidence="2">
    <name type="scientific">Cyanothece sp. (strain PCC 7425 / ATCC 29141)</name>
    <dbReference type="NCBI Taxonomy" id="395961"/>
    <lineage>
        <taxon>Bacteria</taxon>
        <taxon>Bacillati</taxon>
        <taxon>Cyanobacteriota</taxon>
        <taxon>Cyanophyceae</taxon>
        <taxon>Gomontiellales</taxon>
        <taxon>Cyanothecaceae</taxon>
        <taxon>Cyanothece</taxon>
    </lineage>
</organism>
<dbReference type="CDD" id="cd07397">
    <property type="entry name" value="MPP_NostocDevT-like"/>
    <property type="match status" value="1"/>
</dbReference>
<name>B8HS04_CYAP4</name>
<dbReference type="eggNOG" id="COG0639">
    <property type="taxonomic scope" value="Bacteria"/>
</dbReference>
<dbReference type="InterPro" id="IPR027629">
    <property type="entry name" value="DevT-like"/>
</dbReference>
<sequence>MKTTVAPRLTLAVIGDVHDQWQPIDRLALHHLGVDLALFVGDFGNEAVELVGTIAALDIPIAVALGNHDAWYTATPWGQQKCPYDRQKEDRVQQQLDLLSAVHTGYENVDFPDLGLAVVGGRPFSWGGPEWKYEPFYQERFGVANFKESIERIVQAGQRATAETLIMLSHNGPAGLGDGPEAPCGRDWQPLGGDYGDPDLQTAIAQLKAVGKTIPLVAFGHMHHHLRHTRRIQRTAVVYQDQTVYLNAACVPRIIPTPDGSHHNFSLVTLQNGRVEEVALVWLDQDCELVSRQVLYSHTPATDSLQPLFSREGG</sequence>
<reference evidence="2" key="1">
    <citation type="submission" date="2009-01" db="EMBL/GenBank/DDBJ databases">
        <title>Complete sequence of chromosome Cyanothece sp. PCC 7425.</title>
        <authorList>
            <consortium name="US DOE Joint Genome Institute"/>
            <person name="Lucas S."/>
            <person name="Copeland A."/>
            <person name="Lapidus A."/>
            <person name="Glavina del Rio T."/>
            <person name="Dalin E."/>
            <person name="Tice H."/>
            <person name="Bruce D."/>
            <person name="Goodwin L."/>
            <person name="Pitluck S."/>
            <person name="Sims D."/>
            <person name="Meineke L."/>
            <person name="Brettin T."/>
            <person name="Detter J.C."/>
            <person name="Han C."/>
            <person name="Larimer F."/>
            <person name="Land M."/>
            <person name="Hauser L."/>
            <person name="Kyrpides N."/>
            <person name="Ovchinnikova G."/>
            <person name="Liberton M."/>
            <person name="Stoeckel J."/>
            <person name="Banerjee A."/>
            <person name="Singh A."/>
            <person name="Page L."/>
            <person name="Sato H."/>
            <person name="Zhao L."/>
            <person name="Sherman L."/>
            <person name="Pakrasi H."/>
            <person name="Richardson P."/>
        </authorList>
    </citation>
    <scope>NUCLEOTIDE SEQUENCE</scope>
    <source>
        <strain evidence="2">PCC 7425</strain>
    </source>
</reference>
<evidence type="ECO:0000259" key="1">
    <source>
        <dbReference type="Pfam" id="PF00149"/>
    </source>
</evidence>
<dbReference type="SUPFAM" id="SSF56300">
    <property type="entry name" value="Metallo-dependent phosphatases"/>
    <property type="match status" value="1"/>
</dbReference>
<proteinExistence type="predicted"/>
<dbReference type="InterPro" id="IPR029052">
    <property type="entry name" value="Metallo-depent_PP-like"/>
</dbReference>
<protein>
    <submittedName>
        <fullName evidence="2">Metallophosphoesterase</fullName>
    </submittedName>
</protein>
<dbReference type="InterPro" id="IPR004843">
    <property type="entry name" value="Calcineurin-like_PHP"/>
</dbReference>
<dbReference type="PANTHER" id="PTHR35769:SF2">
    <property type="entry name" value="CALCINEURIN-LIKE METALLO-PHOSPHOESTERASE SUPERFAMILY PROTEIN"/>
    <property type="match status" value="1"/>
</dbReference>
<evidence type="ECO:0000313" key="2">
    <source>
        <dbReference type="EMBL" id="ACL42663.1"/>
    </source>
</evidence>